<dbReference type="EMBL" id="ATLV01014346">
    <property type="status" value="NOT_ANNOTATED_CDS"/>
    <property type="molecule type" value="Genomic_DNA"/>
</dbReference>
<dbReference type="Proteomes" id="UP000030765">
    <property type="component" value="Unassembled WGS sequence"/>
</dbReference>
<dbReference type="VEuPathDB" id="VectorBase:ASIC006021"/>
<reference evidence="2 4" key="1">
    <citation type="journal article" date="2014" name="BMC Genomics">
        <title>Genome sequence of Anopheles sinensis provides insight into genetics basis of mosquito competence for malaria parasites.</title>
        <authorList>
            <person name="Zhou D."/>
            <person name="Zhang D."/>
            <person name="Ding G."/>
            <person name="Shi L."/>
            <person name="Hou Q."/>
            <person name="Ye Y."/>
            <person name="Xu Y."/>
            <person name="Zhou H."/>
            <person name="Xiong C."/>
            <person name="Li S."/>
            <person name="Yu J."/>
            <person name="Hong S."/>
            <person name="Yu X."/>
            <person name="Zou P."/>
            <person name="Chen C."/>
            <person name="Chang X."/>
            <person name="Wang W."/>
            <person name="Lv Y."/>
            <person name="Sun Y."/>
            <person name="Ma L."/>
            <person name="Shen B."/>
            <person name="Zhu C."/>
        </authorList>
    </citation>
    <scope>NUCLEOTIDE SEQUENCE [LARGE SCALE GENOMIC DNA]</scope>
</reference>
<evidence type="ECO:0000313" key="3">
    <source>
        <dbReference type="EnsemblMetazoa" id="ASIC006021-PA"/>
    </source>
</evidence>
<feature type="region of interest" description="Disordered" evidence="1">
    <location>
        <begin position="8"/>
        <end position="34"/>
    </location>
</feature>
<accession>A0A084VKY9</accession>
<organism evidence="2">
    <name type="scientific">Anopheles sinensis</name>
    <name type="common">Mosquito</name>
    <dbReference type="NCBI Taxonomy" id="74873"/>
    <lineage>
        <taxon>Eukaryota</taxon>
        <taxon>Metazoa</taxon>
        <taxon>Ecdysozoa</taxon>
        <taxon>Arthropoda</taxon>
        <taxon>Hexapoda</taxon>
        <taxon>Insecta</taxon>
        <taxon>Pterygota</taxon>
        <taxon>Neoptera</taxon>
        <taxon>Endopterygota</taxon>
        <taxon>Diptera</taxon>
        <taxon>Nematocera</taxon>
        <taxon>Culicoidea</taxon>
        <taxon>Culicidae</taxon>
        <taxon>Anophelinae</taxon>
        <taxon>Anopheles</taxon>
    </lineage>
</organism>
<protein>
    <submittedName>
        <fullName evidence="2 3">L-cysteine desulfhydrase</fullName>
    </submittedName>
</protein>
<gene>
    <name evidence="2" type="ORF">ZHAS_00006021</name>
</gene>
<dbReference type="AlphaFoldDB" id="A0A084VKY9"/>
<name>A0A084VKY9_ANOSI</name>
<sequence length="110" mass="12497">MPWIRHLVPSGRKLTRWNETRGRKQKKPESPAIFGGLPASGMSYGLRLIVISATSARNSFKVRSREWEKANASVGRISVIVFSRPPWGMPEVLLTLGALFLPLWAQYYDR</sequence>
<evidence type="ECO:0000313" key="2">
    <source>
        <dbReference type="EMBL" id="KFB38633.1"/>
    </source>
</evidence>
<evidence type="ECO:0000313" key="4">
    <source>
        <dbReference type="Proteomes" id="UP000030765"/>
    </source>
</evidence>
<keyword evidence="4" id="KW-1185">Reference proteome</keyword>
<evidence type="ECO:0000256" key="1">
    <source>
        <dbReference type="SAM" id="MobiDB-lite"/>
    </source>
</evidence>
<dbReference type="EMBL" id="KE524960">
    <property type="protein sequence ID" value="KFB38633.1"/>
    <property type="molecule type" value="Genomic_DNA"/>
</dbReference>
<reference evidence="3" key="2">
    <citation type="submission" date="2020-05" db="UniProtKB">
        <authorList>
            <consortium name="EnsemblMetazoa"/>
        </authorList>
    </citation>
    <scope>IDENTIFICATION</scope>
</reference>
<dbReference type="EnsemblMetazoa" id="ASIC006021-RA">
    <property type="protein sequence ID" value="ASIC006021-PA"/>
    <property type="gene ID" value="ASIC006021"/>
</dbReference>
<proteinExistence type="predicted"/>